<comment type="caution">
    <text evidence="2">The sequence shown here is derived from an EMBL/GenBank/DDBJ whole genome shotgun (WGS) entry which is preliminary data.</text>
</comment>
<feature type="compositionally biased region" description="Basic and acidic residues" evidence="1">
    <location>
        <begin position="75"/>
        <end position="84"/>
    </location>
</feature>
<name>A0AA36MLH8_9DINO</name>
<organism evidence="2 3">
    <name type="scientific">Effrenium voratum</name>
    <dbReference type="NCBI Taxonomy" id="2562239"/>
    <lineage>
        <taxon>Eukaryota</taxon>
        <taxon>Sar</taxon>
        <taxon>Alveolata</taxon>
        <taxon>Dinophyceae</taxon>
        <taxon>Suessiales</taxon>
        <taxon>Symbiodiniaceae</taxon>
        <taxon>Effrenium</taxon>
    </lineage>
</organism>
<dbReference type="Proteomes" id="UP001178507">
    <property type="component" value="Unassembled WGS sequence"/>
</dbReference>
<gene>
    <name evidence="2" type="ORF">EVOR1521_LOCUS5472</name>
</gene>
<evidence type="ECO:0000256" key="1">
    <source>
        <dbReference type="SAM" id="MobiDB-lite"/>
    </source>
</evidence>
<keyword evidence="3" id="KW-1185">Reference proteome</keyword>
<feature type="compositionally biased region" description="Basic and acidic residues" evidence="1">
    <location>
        <begin position="36"/>
        <end position="46"/>
    </location>
</feature>
<accession>A0AA36MLH8</accession>
<sequence>MSDVFPSEADAETHIRRGPASSGWKASKGRPSRISRLPERERDREIAMASPSPTPISPTHRTNGANAKKRAVTLESDRGLDLPDRSTSAMGSCSPVPSPVPDKAPARSNRRLMTVSLGKRTTFQLPEEVEQRGHEGRKRQLSFIDATVEEVWQVIQEVEPFLDWLPEFWARVLTLPTPPCSKSLSLRSLANWVGAYNRWQRMGQWTPGQAPLYMNAFEMQEMLALPMPKVLEFVKLFDPAGYERVNSIKSPQDYAKVKVSVPAFLTTCIMMSASISKKQKMRFLLGVFDENDNRTFEEGEFIAMLQAVFTGMASVFGMLANKDGMPSTQRMECLAKRLFQRISDSSGSLGSESLSFSVIEEWFLGETDDPLNVPFALFMERHSTVSGEDDPELFEDEDRKFRLSHTAPVDPPMETSASLDSSFIGRHETVMARKVFDLCVSLGSFAVTHSDVEKELKLTIDPDFWIGKLHRALDEMDNSRSNGVKTNLTAFFKKLCPRAAARHLRMFHNWLKEYDQLIQLQDTLQLSQKKLRILNQYTSLDPLPAPIRQELLAGLCICKVV</sequence>
<dbReference type="EMBL" id="CAUJNA010000391">
    <property type="protein sequence ID" value="CAJ1376396.1"/>
    <property type="molecule type" value="Genomic_DNA"/>
</dbReference>
<evidence type="ECO:0000313" key="2">
    <source>
        <dbReference type="EMBL" id="CAJ1376396.1"/>
    </source>
</evidence>
<feature type="region of interest" description="Disordered" evidence="1">
    <location>
        <begin position="1"/>
        <end position="106"/>
    </location>
</feature>
<protein>
    <submittedName>
        <fullName evidence="2">Uncharacterized protein</fullName>
    </submittedName>
</protein>
<dbReference type="AlphaFoldDB" id="A0AA36MLH8"/>
<proteinExistence type="predicted"/>
<evidence type="ECO:0000313" key="3">
    <source>
        <dbReference type="Proteomes" id="UP001178507"/>
    </source>
</evidence>
<reference evidence="2" key="1">
    <citation type="submission" date="2023-08" db="EMBL/GenBank/DDBJ databases">
        <authorList>
            <person name="Chen Y."/>
            <person name="Shah S."/>
            <person name="Dougan E. K."/>
            <person name="Thang M."/>
            <person name="Chan C."/>
        </authorList>
    </citation>
    <scope>NUCLEOTIDE SEQUENCE</scope>
</reference>